<dbReference type="KEGG" id="sde:Sde_3801"/>
<proteinExistence type="inferred from homology"/>
<gene>
    <name evidence="8" type="ordered locus">Sde_3801</name>
</gene>
<dbReference type="Proteomes" id="UP000001947">
    <property type="component" value="Chromosome"/>
</dbReference>
<organism evidence="8 9">
    <name type="scientific">Saccharophagus degradans (strain 2-40 / ATCC 43961 / DSM 17024)</name>
    <dbReference type="NCBI Taxonomy" id="203122"/>
    <lineage>
        <taxon>Bacteria</taxon>
        <taxon>Pseudomonadati</taxon>
        <taxon>Pseudomonadota</taxon>
        <taxon>Gammaproteobacteria</taxon>
        <taxon>Cellvibrionales</taxon>
        <taxon>Cellvibrionaceae</taxon>
        <taxon>Saccharophagus</taxon>
    </lineage>
</organism>
<comment type="similarity">
    <text evidence="2">Belongs to the polysaccharide synthase family.</text>
</comment>
<keyword evidence="4 7" id="KW-0812">Transmembrane</keyword>
<keyword evidence="6 7" id="KW-0472">Membrane</keyword>
<evidence type="ECO:0000256" key="1">
    <source>
        <dbReference type="ARBA" id="ARBA00004651"/>
    </source>
</evidence>
<keyword evidence="5 7" id="KW-1133">Transmembrane helix</keyword>
<evidence type="ECO:0000256" key="5">
    <source>
        <dbReference type="ARBA" id="ARBA00022989"/>
    </source>
</evidence>
<accession>Q21E23</accession>
<dbReference type="PANTHER" id="PTHR30250:SF10">
    <property type="entry name" value="LIPOPOLYSACCHARIDE BIOSYNTHESIS PROTEIN WZXC"/>
    <property type="match status" value="1"/>
</dbReference>
<dbReference type="HOGENOM" id="CLU_026911_7_1_6"/>
<dbReference type="AlphaFoldDB" id="Q21E23"/>
<dbReference type="PANTHER" id="PTHR30250">
    <property type="entry name" value="PST FAMILY PREDICTED COLANIC ACID TRANSPORTER"/>
    <property type="match status" value="1"/>
</dbReference>
<feature type="transmembrane region" description="Helical" evidence="7">
    <location>
        <begin position="148"/>
        <end position="172"/>
    </location>
</feature>
<dbReference type="GeneID" id="98615404"/>
<feature type="transmembrane region" description="Helical" evidence="7">
    <location>
        <begin position="298"/>
        <end position="320"/>
    </location>
</feature>
<dbReference type="STRING" id="203122.Sde_3801"/>
<dbReference type="OrthoDB" id="9770347at2"/>
<feature type="transmembrane region" description="Helical" evidence="7">
    <location>
        <begin position="383"/>
        <end position="405"/>
    </location>
</feature>
<dbReference type="EMBL" id="CP000282">
    <property type="protein sequence ID" value="ABD83056.1"/>
    <property type="molecule type" value="Genomic_DNA"/>
</dbReference>
<evidence type="ECO:0000313" key="9">
    <source>
        <dbReference type="Proteomes" id="UP000001947"/>
    </source>
</evidence>
<feature type="transmembrane region" description="Helical" evidence="7">
    <location>
        <begin position="360"/>
        <end position="377"/>
    </location>
</feature>
<feature type="transmembrane region" description="Helical" evidence="7">
    <location>
        <begin position="205"/>
        <end position="224"/>
    </location>
</feature>
<evidence type="ECO:0000256" key="4">
    <source>
        <dbReference type="ARBA" id="ARBA00022692"/>
    </source>
</evidence>
<feature type="transmembrane region" description="Helical" evidence="7">
    <location>
        <begin position="121"/>
        <end position="142"/>
    </location>
</feature>
<sequence>MWKKLHHLRRDRLFSNTGWMLLSEAIAKVSRLLTVVIMAALLTPLEFGIASLALACHELIRVFSRAGAGARVVQCDANQLPVTAANASLLQWLVCLGLTAAQIAAANYIAQFYSNPALAPLLTLMALTYLCYPIVAVKVFMLQRQNNMQYFGLACAICLSVDNIATIIFLLLDMGVMAVAYAKLLCAVAWVVIFSRVKLKSYAPSFQLTVFKALVKLTIHIFIADALRVLRSQADILIAARLLPAELFGLYSFAKNAGVGLSQSIVTAYVSGLYPFLCERFRAREVGQARKKAFTYGAAISVLFIAQSIVAPFYVSLFFAEQWQSAAVIVSILCLAGIPAIFTDTYAMLLRAANQTFNEVVLIFYCVACLAISIWALQPQNALALASASLLGGAFWCLPLLFSFIQTKFSSGVFLKKVQL</sequence>
<feature type="transmembrane region" description="Helical" evidence="7">
    <location>
        <begin position="260"/>
        <end position="277"/>
    </location>
</feature>
<keyword evidence="9" id="KW-1185">Reference proteome</keyword>
<protein>
    <submittedName>
        <fullName evidence="8">Polysaccharide biosynthesis protein</fullName>
    </submittedName>
</protein>
<name>Q21E23_SACD2</name>
<dbReference type="GO" id="GO:0005886">
    <property type="term" value="C:plasma membrane"/>
    <property type="evidence" value="ECO:0007669"/>
    <property type="project" value="UniProtKB-SubCell"/>
</dbReference>
<reference evidence="8 9" key="1">
    <citation type="journal article" date="2008" name="PLoS Genet.">
        <title>Complete genome sequence of the complex carbohydrate-degrading marine bacterium, Saccharophagus degradans strain 2-40 T.</title>
        <authorList>
            <person name="Weiner R.M."/>
            <person name="Taylor L.E.II."/>
            <person name="Henrissat B."/>
            <person name="Hauser L."/>
            <person name="Land M."/>
            <person name="Coutinho P.M."/>
            <person name="Rancurel C."/>
            <person name="Saunders E.H."/>
            <person name="Longmire A.G."/>
            <person name="Zhang H."/>
            <person name="Bayer E.A."/>
            <person name="Gilbert H.J."/>
            <person name="Larimer F."/>
            <person name="Zhulin I.B."/>
            <person name="Ekborg N.A."/>
            <person name="Lamed R."/>
            <person name="Richardson P.M."/>
            <person name="Borovok I."/>
            <person name="Hutcheson S."/>
        </authorList>
    </citation>
    <scope>NUCLEOTIDE SEQUENCE [LARGE SCALE GENOMIC DNA]</scope>
    <source>
        <strain evidence="9">2-40 / ATCC 43961 / DSM 17024</strain>
    </source>
</reference>
<dbReference type="Pfam" id="PF13440">
    <property type="entry name" value="Polysacc_synt_3"/>
    <property type="match status" value="1"/>
</dbReference>
<feature type="transmembrane region" description="Helical" evidence="7">
    <location>
        <begin position="179"/>
        <end position="199"/>
    </location>
</feature>
<dbReference type="eggNOG" id="COG2244">
    <property type="taxonomic scope" value="Bacteria"/>
</dbReference>
<evidence type="ECO:0000256" key="2">
    <source>
        <dbReference type="ARBA" id="ARBA00007430"/>
    </source>
</evidence>
<dbReference type="RefSeq" id="WP_011470271.1">
    <property type="nucleotide sequence ID" value="NC_007912.1"/>
</dbReference>
<feature type="transmembrane region" description="Helical" evidence="7">
    <location>
        <begin position="326"/>
        <end position="348"/>
    </location>
</feature>
<evidence type="ECO:0000256" key="6">
    <source>
        <dbReference type="ARBA" id="ARBA00023136"/>
    </source>
</evidence>
<keyword evidence="3" id="KW-1003">Cell membrane</keyword>
<evidence type="ECO:0000256" key="3">
    <source>
        <dbReference type="ARBA" id="ARBA00022475"/>
    </source>
</evidence>
<evidence type="ECO:0000313" key="8">
    <source>
        <dbReference type="EMBL" id="ABD83056.1"/>
    </source>
</evidence>
<dbReference type="InterPro" id="IPR050833">
    <property type="entry name" value="Poly_Biosynth_Transport"/>
</dbReference>
<evidence type="ECO:0000256" key="7">
    <source>
        <dbReference type="SAM" id="Phobius"/>
    </source>
</evidence>
<comment type="subcellular location">
    <subcellularLocation>
        <location evidence="1">Cell membrane</location>
        <topology evidence="1">Multi-pass membrane protein</topology>
    </subcellularLocation>
</comment>